<dbReference type="AlphaFoldDB" id="A0A9P0X2N2"/>
<gene>
    <name evidence="1" type="ORF">PIBRA_LOCUS1414</name>
</gene>
<dbReference type="Proteomes" id="UP001152562">
    <property type="component" value="Unassembled WGS sequence"/>
</dbReference>
<name>A0A9P0X2N2_PIEBR</name>
<protein>
    <submittedName>
        <fullName evidence="1">Uncharacterized protein</fullName>
    </submittedName>
</protein>
<comment type="caution">
    <text evidence="1">The sequence shown here is derived from an EMBL/GenBank/DDBJ whole genome shotgun (WGS) entry which is preliminary data.</text>
</comment>
<sequence>MPSILRPADFNEATPLADIDAHTANGLNLLLLDADPYVVSIPAPLGTSNYSLVKSVSLHLRRTGMRLICVISLRLMQTQQVCGSRYADPSACAENIADVICQSMEYF</sequence>
<keyword evidence="2" id="KW-1185">Reference proteome</keyword>
<evidence type="ECO:0000313" key="2">
    <source>
        <dbReference type="Proteomes" id="UP001152562"/>
    </source>
</evidence>
<accession>A0A9P0X2N2</accession>
<organism evidence="1 2">
    <name type="scientific">Pieris brassicae</name>
    <name type="common">White butterfly</name>
    <name type="synonym">Large white butterfly</name>
    <dbReference type="NCBI Taxonomy" id="7116"/>
    <lineage>
        <taxon>Eukaryota</taxon>
        <taxon>Metazoa</taxon>
        <taxon>Ecdysozoa</taxon>
        <taxon>Arthropoda</taxon>
        <taxon>Hexapoda</taxon>
        <taxon>Insecta</taxon>
        <taxon>Pterygota</taxon>
        <taxon>Neoptera</taxon>
        <taxon>Endopterygota</taxon>
        <taxon>Lepidoptera</taxon>
        <taxon>Glossata</taxon>
        <taxon>Ditrysia</taxon>
        <taxon>Papilionoidea</taxon>
        <taxon>Pieridae</taxon>
        <taxon>Pierinae</taxon>
        <taxon>Pieris</taxon>
    </lineage>
</organism>
<proteinExistence type="predicted"/>
<evidence type="ECO:0000313" key="1">
    <source>
        <dbReference type="EMBL" id="CAH3948083.1"/>
    </source>
</evidence>
<dbReference type="EMBL" id="CALOZG010000002">
    <property type="protein sequence ID" value="CAH3948083.1"/>
    <property type="molecule type" value="Genomic_DNA"/>
</dbReference>
<reference evidence="1" key="1">
    <citation type="submission" date="2022-05" db="EMBL/GenBank/DDBJ databases">
        <authorList>
            <person name="Okamura Y."/>
        </authorList>
    </citation>
    <scope>NUCLEOTIDE SEQUENCE</scope>
</reference>